<protein>
    <submittedName>
        <fullName evidence="7">MFS transporter</fullName>
    </submittedName>
</protein>
<dbReference type="EMBL" id="JHEG04000001">
    <property type="protein sequence ID" value="KAF3884389.1"/>
    <property type="molecule type" value="Genomic_DNA"/>
</dbReference>
<reference evidence="8" key="1">
    <citation type="journal article" date="2015" name="Genome Announc.">
        <title>Draft Genome Sequence of Tolypothrix boutellei Strain VB521301.</title>
        <authorList>
            <person name="Chandrababunaidu M.M."/>
            <person name="Singh D."/>
            <person name="Sen D."/>
            <person name="Bhan S."/>
            <person name="Das S."/>
            <person name="Gupta A."/>
            <person name="Adhikary S.P."/>
            <person name="Tripathy S."/>
        </authorList>
    </citation>
    <scope>NUCLEOTIDE SEQUENCE</scope>
    <source>
        <strain evidence="8">VB521301</strain>
    </source>
</reference>
<dbReference type="InterPro" id="IPR036259">
    <property type="entry name" value="MFS_trans_sf"/>
</dbReference>
<dbReference type="InterPro" id="IPR020846">
    <property type="entry name" value="MFS_dom"/>
</dbReference>
<keyword evidence="9" id="KW-1185">Reference proteome</keyword>
<comment type="subcellular location">
    <subcellularLocation>
        <location evidence="1">Cell membrane</location>
        <topology evidence="1">Multi-pass membrane protein</topology>
    </subcellularLocation>
</comment>
<dbReference type="PANTHER" id="PTHR11662:SF399">
    <property type="entry name" value="FI19708P1-RELATED"/>
    <property type="match status" value="1"/>
</dbReference>
<dbReference type="STRING" id="1479485.DA73_0203415"/>
<feature type="transmembrane region" description="Helical" evidence="5">
    <location>
        <begin position="12"/>
        <end position="28"/>
    </location>
</feature>
<evidence type="ECO:0000313" key="7">
    <source>
        <dbReference type="EMBL" id="KAF3884389.1"/>
    </source>
</evidence>
<reference evidence="7" key="2">
    <citation type="submission" date="2019-11" db="EMBL/GenBank/DDBJ databases">
        <title>Improved Assembly of Tolypothrix boutellei genome.</title>
        <authorList>
            <person name="Sarangi A.N."/>
            <person name="Mukherjee M."/>
            <person name="Ghosh S."/>
            <person name="Singh D."/>
            <person name="Das A."/>
            <person name="Kant S."/>
            <person name="Prusty A."/>
            <person name="Tripathy S."/>
        </authorList>
    </citation>
    <scope>NUCLEOTIDE SEQUENCE</scope>
    <source>
        <strain evidence="7">VB521301</strain>
    </source>
</reference>
<feature type="transmembrane region" description="Helical" evidence="5">
    <location>
        <begin position="395"/>
        <end position="415"/>
    </location>
</feature>
<dbReference type="Gene3D" id="1.20.1250.20">
    <property type="entry name" value="MFS general substrate transporter like domains"/>
    <property type="match status" value="2"/>
</dbReference>
<evidence type="ECO:0000256" key="2">
    <source>
        <dbReference type="ARBA" id="ARBA00022692"/>
    </source>
</evidence>
<evidence type="ECO:0000256" key="4">
    <source>
        <dbReference type="ARBA" id="ARBA00023136"/>
    </source>
</evidence>
<feature type="transmembrane region" description="Helical" evidence="5">
    <location>
        <begin position="148"/>
        <end position="170"/>
    </location>
</feature>
<accession>A0A0C1NLN9</accession>
<dbReference type="CDD" id="cd17319">
    <property type="entry name" value="MFS_ExuT_GudP_like"/>
    <property type="match status" value="1"/>
</dbReference>
<feature type="transmembrane region" description="Helical" evidence="5">
    <location>
        <begin position="303"/>
        <end position="320"/>
    </location>
</feature>
<dbReference type="Pfam" id="PF07690">
    <property type="entry name" value="MFS_1"/>
    <property type="match status" value="1"/>
</dbReference>
<name>A0A0C1NLN9_9CYAN</name>
<gene>
    <name evidence="8" type="ORF">DA73_0203415</name>
    <name evidence="7" type="ORF">DA73_0400002040</name>
</gene>
<dbReference type="SUPFAM" id="SSF103473">
    <property type="entry name" value="MFS general substrate transporter"/>
    <property type="match status" value="1"/>
</dbReference>
<dbReference type="AlphaFoldDB" id="A0A0C1NLN9"/>
<feature type="transmembrane region" description="Helical" evidence="5">
    <location>
        <begin position="111"/>
        <end position="136"/>
    </location>
</feature>
<organism evidence="8">
    <name type="scientific">Tolypothrix bouteillei VB521301</name>
    <dbReference type="NCBI Taxonomy" id="1479485"/>
    <lineage>
        <taxon>Bacteria</taxon>
        <taxon>Bacillati</taxon>
        <taxon>Cyanobacteriota</taxon>
        <taxon>Cyanophyceae</taxon>
        <taxon>Nostocales</taxon>
        <taxon>Tolypothrichaceae</taxon>
        <taxon>Tolypothrix</taxon>
    </lineage>
</organism>
<feature type="transmembrane region" description="Helical" evidence="5">
    <location>
        <begin position="176"/>
        <end position="195"/>
    </location>
</feature>
<keyword evidence="4 5" id="KW-0472">Membrane</keyword>
<feature type="transmembrane region" description="Helical" evidence="5">
    <location>
        <begin position="238"/>
        <end position="259"/>
    </location>
</feature>
<feature type="transmembrane region" description="Helical" evidence="5">
    <location>
        <begin position="86"/>
        <end position="105"/>
    </location>
</feature>
<proteinExistence type="predicted"/>
<dbReference type="GO" id="GO:0005886">
    <property type="term" value="C:plasma membrane"/>
    <property type="evidence" value="ECO:0007669"/>
    <property type="project" value="UniProtKB-SubCell"/>
</dbReference>
<feature type="transmembrane region" description="Helical" evidence="5">
    <location>
        <begin position="57"/>
        <end position="74"/>
    </location>
</feature>
<feature type="transmembrane region" description="Helical" evidence="5">
    <location>
        <begin position="366"/>
        <end position="389"/>
    </location>
</feature>
<dbReference type="PANTHER" id="PTHR11662">
    <property type="entry name" value="SOLUTE CARRIER FAMILY 17"/>
    <property type="match status" value="1"/>
</dbReference>
<sequence>MPTATASVGKIRWRISIVLAVTVFVNYLDRNNLSLALPQIARDFGWSDREIGSNGEWLLGAFFLSYGLSNMLLSPLAERFSPKRSTIAAIAAFSLFTILCAPLGQSLTALIVLRLLLGFGEGVHIPMLSAITSHWFPDTERSRANAIWGLGIILATASAPLLIVPSIYSIGWRPTFALLGAVGMLVSIPLVWFFVQDEPHQNHSVNDMELVYIRTGQGSAENAGMRRQRGSYLRDRRFWLVVLGGTLNAFCAFGTLNWLPTYFNRAKGIDFEQLGWPLTFIFAAGIAGIVVMAYLGDKLQRRILLASIGFFVAGIMVYIASSVNALGFLVLFFAIAVFFQSAYGAQEYAIVQCLLPPNRVGAGTGLYNGLSVLFGGVGGSLIPGSIVAATGSFNAAILSIVVGALLAATVMFLLARMIQY</sequence>
<feature type="domain" description="Major facilitator superfamily (MFS) profile" evidence="6">
    <location>
        <begin position="15"/>
        <end position="420"/>
    </location>
</feature>
<evidence type="ECO:0000256" key="3">
    <source>
        <dbReference type="ARBA" id="ARBA00022989"/>
    </source>
</evidence>
<dbReference type="GO" id="GO:0022857">
    <property type="term" value="F:transmembrane transporter activity"/>
    <property type="evidence" value="ECO:0007669"/>
    <property type="project" value="InterPro"/>
</dbReference>
<evidence type="ECO:0000259" key="6">
    <source>
        <dbReference type="PROSITE" id="PS50850"/>
    </source>
</evidence>
<comment type="caution">
    <text evidence="8">The sequence shown here is derived from an EMBL/GenBank/DDBJ whole genome shotgun (WGS) entry which is preliminary data.</text>
</comment>
<dbReference type="Proteomes" id="UP000029738">
    <property type="component" value="Unassembled WGS sequence"/>
</dbReference>
<evidence type="ECO:0000256" key="1">
    <source>
        <dbReference type="ARBA" id="ARBA00004651"/>
    </source>
</evidence>
<dbReference type="EMBL" id="JHEG02000012">
    <property type="protein sequence ID" value="KIE13716.1"/>
    <property type="molecule type" value="Genomic_DNA"/>
</dbReference>
<dbReference type="InterPro" id="IPR050382">
    <property type="entry name" value="MFS_Na/Anion_cotransporter"/>
</dbReference>
<feature type="transmembrane region" description="Helical" evidence="5">
    <location>
        <begin position="274"/>
        <end position="296"/>
    </location>
</feature>
<dbReference type="OrthoDB" id="9773404at2"/>
<evidence type="ECO:0000313" key="8">
    <source>
        <dbReference type="EMBL" id="KIE13716.1"/>
    </source>
</evidence>
<evidence type="ECO:0000256" key="5">
    <source>
        <dbReference type="SAM" id="Phobius"/>
    </source>
</evidence>
<evidence type="ECO:0000313" key="9">
    <source>
        <dbReference type="Proteomes" id="UP000029738"/>
    </source>
</evidence>
<feature type="transmembrane region" description="Helical" evidence="5">
    <location>
        <begin position="326"/>
        <end position="345"/>
    </location>
</feature>
<keyword evidence="2 5" id="KW-0812">Transmembrane</keyword>
<keyword evidence="3 5" id="KW-1133">Transmembrane helix</keyword>
<dbReference type="RefSeq" id="WP_038071975.1">
    <property type="nucleotide sequence ID" value="NZ_JHEG04000001.1"/>
</dbReference>
<dbReference type="InterPro" id="IPR011701">
    <property type="entry name" value="MFS"/>
</dbReference>
<dbReference type="PROSITE" id="PS50850">
    <property type="entry name" value="MFS"/>
    <property type="match status" value="1"/>
</dbReference>